<evidence type="ECO:0008006" key="3">
    <source>
        <dbReference type="Google" id="ProtNLM"/>
    </source>
</evidence>
<evidence type="ECO:0000313" key="2">
    <source>
        <dbReference type="Proteomes" id="UP000433309"/>
    </source>
</evidence>
<sequence length="59" mass="6088">MRVRWTSKAQSDLVRLRDFLATKNAAAAARVVRSLLLALQQGGGDGAHGLDAGAQAGLG</sequence>
<evidence type="ECO:0000313" key="1">
    <source>
        <dbReference type="EMBL" id="MRW91767.1"/>
    </source>
</evidence>
<protein>
    <recommendedName>
        <fullName evidence="3">Type II toxin-antitoxin system RelE/ParE family toxin</fullName>
    </recommendedName>
</protein>
<gene>
    <name evidence="1" type="ORF">GJ699_17370</name>
</gene>
<organism evidence="1 2">
    <name type="scientific">Duganella guangzhouensis</name>
    <dbReference type="NCBI Taxonomy" id="2666084"/>
    <lineage>
        <taxon>Bacteria</taxon>
        <taxon>Pseudomonadati</taxon>
        <taxon>Pseudomonadota</taxon>
        <taxon>Betaproteobacteria</taxon>
        <taxon>Burkholderiales</taxon>
        <taxon>Oxalobacteraceae</taxon>
        <taxon>Telluria group</taxon>
        <taxon>Duganella</taxon>
    </lineage>
</organism>
<reference evidence="1 2" key="1">
    <citation type="submission" date="2019-11" db="EMBL/GenBank/DDBJ databases">
        <title>Novel species isolated from a subtropical stream in China.</title>
        <authorList>
            <person name="Lu H."/>
        </authorList>
    </citation>
    <scope>NUCLEOTIDE SEQUENCE [LARGE SCALE GENOMIC DNA]</scope>
    <source>
        <strain evidence="1 2">FT80W</strain>
    </source>
</reference>
<dbReference type="InterPro" id="IPR035093">
    <property type="entry name" value="RelE/ParE_toxin_dom_sf"/>
</dbReference>
<name>A0A6I2L3N8_9BURK</name>
<dbReference type="Gene3D" id="3.30.2310.20">
    <property type="entry name" value="RelE-like"/>
    <property type="match status" value="1"/>
</dbReference>
<keyword evidence="2" id="KW-1185">Reference proteome</keyword>
<dbReference type="EMBL" id="WKJK01000008">
    <property type="protein sequence ID" value="MRW91767.1"/>
    <property type="molecule type" value="Genomic_DNA"/>
</dbReference>
<comment type="caution">
    <text evidence="1">The sequence shown here is derived from an EMBL/GenBank/DDBJ whole genome shotgun (WGS) entry which is preliminary data.</text>
</comment>
<proteinExistence type="predicted"/>
<dbReference type="Proteomes" id="UP000433309">
    <property type="component" value="Unassembled WGS sequence"/>
</dbReference>
<accession>A0A6I2L3N8</accession>
<dbReference type="AlphaFoldDB" id="A0A6I2L3N8"/>